<accession>A0ACB9HAX9</accession>
<keyword evidence="2" id="KW-1185">Reference proteome</keyword>
<reference evidence="1 2" key="2">
    <citation type="journal article" date="2022" name="Mol. Ecol. Resour.">
        <title>The genomes of chicory, endive, great burdock and yacon provide insights into Asteraceae paleo-polyploidization history and plant inulin production.</title>
        <authorList>
            <person name="Fan W."/>
            <person name="Wang S."/>
            <person name="Wang H."/>
            <person name="Wang A."/>
            <person name="Jiang F."/>
            <person name="Liu H."/>
            <person name="Zhao H."/>
            <person name="Xu D."/>
            <person name="Zhang Y."/>
        </authorList>
    </citation>
    <scope>NUCLEOTIDE SEQUENCE [LARGE SCALE GENOMIC DNA]</scope>
    <source>
        <strain evidence="2">cv. Punajuju</strain>
        <tissue evidence="1">Leaves</tissue>
    </source>
</reference>
<evidence type="ECO:0000313" key="2">
    <source>
        <dbReference type="Proteomes" id="UP001055811"/>
    </source>
</evidence>
<sequence>MVMLLLTVAVMDGHAPINLSGEEGGDEVVESVANKPEVPSQVVAGLLISGGDEEVESVANKPEVPSDAKATKASKNTAQRKQKPILIGNTLKRQRKLTSPVWDEFQILDQLDANGKLQCRCNKCGVTYIAESRHGTGNMLRHSKRF</sequence>
<dbReference type="Proteomes" id="UP001055811">
    <property type="component" value="Linkage Group LG01"/>
</dbReference>
<proteinExistence type="predicted"/>
<gene>
    <name evidence="1" type="ORF">L2E82_06361</name>
</gene>
<dbReference type="EMBL" id="CM042009">
    <property type="protein sequence ID" value="KAI3792481.1"/>
    <property type="molecule type" value="Genomic_DNA"/>
</dbReference>
<name>A0ACB9HAX9_CICIN</name>
<reference evidence="2" key="1">
    <citation type="journal article" date="2022" name="Mol. Ecol. Resour.">
        <title>The genomes of chicory, endive, great burdock and yacon provide insights into Asteraceae palaeo-polyploidization history and plant inulin production.</title>
        <authorList>
            <person name="Fan W."/>
            <person name="Wang S."/>
            <person name="Wang H."/>
            <person name="Wang A."/>
            <person name="Jiang F."/>
            <person name="Liu H."/>
            <person name="Zhao H."/>
            <person name="Xu D."/>
            <person name="Zhang Y."/>
        </authorList>
    </citation>
    <scope>NUCLEOTIDE SEQUENCE [LARGE SCALE GENOMIC DNA]</scope>
    <source>
        <strain evidence="2">cv. Punajuju</strain>
    </source>
</reference>
<comment type="caution">
    <text evidence="1">The sequence shown here is derived from an EMBL/GenBank/DDBJ whole genome shotgun (WGS) entry which is preliminary data.</text>
</comment>
<protein>
    <submittedName>
        <fullName evidence="1">Uncharacterized protein</fullName>
    </submittedName>
</protein>
<organism evidence="1 2">
    <name type="scientific">Cichorium intybus</name>
    <name type="common">Chicory</name>
    <dbReference type="NCBI Taxonomy" id="13427"/>
    <lineage>
        <taxon>Eukaryota</taxon>
        <taxon>Viridiplantae</taxon>
        <taxon>Streptophyta</taxon>
        <taxon>Embryophyta</taxon>
        <taxon>Tracheophyta</taxon>
        <taxon>Spermatophyta</taxon>
        <taxon>Magnoliopsida</taxon>
        <taxon>eudicotyledons</taxon>
        <taxon>Gunneridae</taxon>
        <taxon>Pentapetalae</taxon>
        <taxon>asterids</taxon>
        <taxon>campanulids</taxon>
        <taxon>Asterales</taxon>
        <taxon>Asteraceae</taxon>
        <taxon>Cichorioideae</taxon>
        <taxon>Cichorieae</taxon>
        <taxon>Cichoriinae</taxon>
        <taxon>Cichorium</taxon>
    </lineage>
</organism>
<evidence type="ECO:0000313" key="1">
    <source>
        <dbReference type="EMBL" id="KAI3792481.1"/>
    </source>
</evidence>